<name>A0A2W1NVG5_PAEXE</name>
<keyword evidence="2" id="KW-1185">Reference proteome</keyword>
<dbReference type="InterPro" id="IPR025236">
    <property type="entry name" value="SR1P"/>
</dbReference>
<dbReference type="OrthoDB" id="2971595at2"/>
<dbReference type="EMBL" id="NHRJ02000014">
    <property type="protein sequence ID" value="PZE19682.1"/>
    <property type="molecule type" value="Genomic_DNA"/>
</dbReference>
<sequence>MENLVGTVALGSILCKRCGTLIDTLDTDKVTIYYSDCRQEACVKEGTENKEREYEA</sequence>
<reference evidence="1" key="1">
    <citation type="submission" date="2018-06" db="EMBL/GenBank/DDBJ databases">
        <title>Paenibacillus xerothermodurans sp. nov. an extremely dry heat resistant spore forming bacterium isolated from the soil of Cape Canaveral, Florida.</title>
        <authorList>
            <person name="Seuylemezian A."/>
            <person name="Kaur N."/>
            <person name="Patil P."/>
            <person name="Patil P."/>
            <person name="Mayilraj S."/>
            <person name="Vaishampayan P."/>
        </authorList>
    </citation>
    <scope>NUCLEOTIDE SEQUENCE [LARGE SCALE GENOMIC DNA]</scope>
    <source>
        <strain evidence="1">ATCC 27380</strain>
    </source>
</reference>
<evidence type="ECO:0000313" key="2">
    <source>
        <dbReference type="Proteomes" id="UP000214746"/>
    </source>
</evidence>
<dbReference type="RefSeq" id="WP_089201229.1">
    <property type="nucleotide sequence ID" value="NZ_NHRJ02000014.1"/>
</dbReference>
<evidence type="ECO:0000313" key="1">
    <source>
        <dbReference type="EMBL" id="PZE19682.1"/>
    </source>
</evidence>
<organism evidence="1 2">
    <name type="scientific">Paenibacillus xerothermodurans</name>
    <dbReference type="NCBI Taxonomy" id="1977292"/>
    <lineage>
        <taxon>Bacteria</taxon>
        <taxon>Bacillati</taxon>
        <taxon>Bacillota</taxon>
        <taxon>Bacilli</taxon>
        <taxon>Bacillales</taxon>
        <taxon>Paenibacillaceae</taxon>
        <taxon>Paenibacillus</taxon>
    </lineage>
</organism>
<dbReference type="Pfam" id="PF13790">
    <property type="entry name" value="SR1P"/>
    <property type="match status" value="1"/>
</dbReference>
<accession>A0A2W1NVG5</accession>
<proteinExistence type="predicted"/>
<gene>
    <name evidence="1" type="ORF">CBW46_017255</name>
</gene>
<dbReference type="Proteomes" id="UP000214746">
    <property type="component" value="Unassembled WGS sequence"/>
</dbReference>
<protein>
    <submittedName>
        <fullName evidence="1">GapA-binding peptide SR1P</fullName>
    </submittedName>
</protein>
<dbReference type="AlphaFoldDB" id="A0A2W1NVG5"/>
<comment type="caution">
    <text evidence="1">The sequence shown here is derived from an EMBL/GenBank/DDBJ whole genome shotgun (WGS) entry which is preliminary data.</text>
</comment>